<keyword evidence="1" id="KW-1185">Reference proteome</keyword>
<gene>
    <name evidence="2" type="primary">LOC107804933</name>
</gene>
<proteinExistence type="predicted"/>
<reference evidence="2" key="2">
    <citation type="submission" date="2025-08" db="UniProtKB">
        <authorList>
            <consortium name="RefSeq"/>
        </authorList>
    </citation>
    <scope>IDENTIFICATION</scope>
    <source>
        <tissue evidence="2">Leaf</tissue>
    </source>
</reference>
<protein>
    <submittedName>
        <fullName evidence="2">Uncharacterized protein LOC107804933</fullName>
    </submittedName>
</protein>
<sequence length="1109" mass="123459">MVNHGERLASLEETVDRLRPIVETVPDQSNNLVQRLDDLDRRMRQAENDIANISRDSDEDRQTAAIETANIHGKFEDLQQERADDLAHQQHEADRLTAMQQTINDLTDKLNVVNAALQSLLREGDHHIRGAANLTPIPQKLKIPEPKPYDGSRDAKEVENFIFDIEQYFDAVGHLEESKKVATAAMYLQGDAKLWWRVKHEAIKAGEDTLQTWDELKVAIRLQFFPENVEYNARRKLRDLRHTRSVREYVREFSALMLNIRDMGDKDKLFAFIEGLKPHARMELQRQRVDTLPKAIQAAECLGDYHLGTQNDRPQPSVRGGSNGHHPSNGGPSKSGGDRSASKTKTPPSNSNSAASINNNQGRKPPSECRHCGGAHWNNECPNIKVNAHQTVEDELDTSDSSDDDQVGAFNAIVGSNPHALAGTSACPPKKTSVPITRKGKEKMDEGPPKQARTLMFVELKVNGKPLHALIDTGATHNYLSSTQVERLGLVVQKSKGRVKAINSPPQTLGGTATNVPVKLGPYKGSIDLRIAIIDDFDIIVGLDFMRQTNTIPVPYANMLLMMGEKGAKPCTIPCFPIKMAAENISAMQLEKVVNRHEPQVQATYRSNNQPSCHRPQKTGDAHHRVKTCQPCHKDKSDHSSQPGPSQPSHVPQRPWESVSLRFITGLPQVGNLASIMVVIDQFSDYATFIAAPQNISAEDTARLFFSHIVKHWGLPKNIVSRRDSRFTSNFWTHLFRCFGSTLSHNTDIHPPSDGQTDRFDDMLEEYLRNFATGSQKHWVKLLDAAQLCFNSQKSHHTNKSPFEIVTGQQPLLPQTVNASTMPKSPRAANFSSEWERNMEIVRSYLIRAKERAKRFTKQKRFFSQHQPGDKVMLRIPKQYLFAERTHDPRLQQKYIGPLSIEKRIGESTYQVKTPSWWKIHPVFHVSRMKSLLRYNSKLRQQRGADLPSNNHQKHQHHHHHKAPRTAPTQVGENVMGCFPDMPHDPLAAPHGGLASLTMPSAMVGPVVLAAPSDKRACASVAPPMPLASAQGLAIDNSAACPDNAARADPDASPAPSCRPIPTAPRAQTLMPSTIAQPQASTSSVARAHSNARADPQDKDAAIGLSFSL</sequence>
<dbReference type="RefSeq" id="XP_075089329.1">
    <property type="nucleotide sequence ID" value="XM_075233228.1"/>
</dbReference>
<reference evidence="1" key="1">
    <citation type="journal article" date="2014" name="Nat. Commun.">
        <title>The tobacco genome sequence and its comparison with those of tomato and potato.</title>
        <authorList>
            <person name="Sierro N."/>
            <person name="Battey J.N."/>
            <person name="Ouadi S."/>
            <person name="Bakaher N."/>
            <person name="Bovet L."/>
            <person name="Willig A."/>
            <person name="Goepfert S."/>
            <person name="Peitsch M.C."/>
            <person name="Ivanov N.V."/>
        </authorList>
    </citation>
    <scope>NUCLEOTIDE SEQUENCE [LARGE SCALE GENOMIC DNA]</scope>
</reference>
<name>A0AC58SWJ8_TOBAC</name>
<dbReference type="Proteomes" id="UP000790787">
    <property type="component" value="Chromosome 16"/>
</dbReference>
<organism evidence="1 2">
    <name type="scientific">Nicotiana tabacum</name>
    <name type="common">Common tobacco</name>
    <dbReference type="NCBI Taxonomy" id="4097"/>
    <lineage>
        <taxon>Eukaryota</taxon>
        <taxon>Viridiplantae</taxon>
        <taxon>Streptophyta</taxon>
        <taxon>Embryophyta</taxon>
        <taxon>Tracheophyta</taxon>
        <taxon>Spermatophyta</taxon>
        <taxon>Magnoliopsida</taxon>
        <taxon>eudicotyledons</taxon>
        <taxon>Gunneridae</taxon>
        <taxon>Pentapetalae</taxon>
        <taxon>asterids</taxon>
        <taxon>lamiids</taxon>
        <taxon>Solanales</taxon>
        <taxon>Solanaceae</taxon>
        <taxon>Nicotianoideae</taxon>
        <taxon>Nicotianeae</taxon>
        <taxon>Nicotiana</taxon>
    </lineage>
</organism>
<evidence type="ECO:0000313" key="1">
    <source>
        <dbReference type="Proteomes" id="UP000790787"/>
    </source>
</evidence>
<evidence type="ECO:0000313" key="2">
    <source>
        <dbReference type="RefSeq" id="XP_075089329.1"/>
    </source>
</evidence>
<accession>A0AC58SWJ8</accession>